<dbReference type="Gene3D" id="3.30.1330.10">
    <property type="entry name" value="PurM-like, N-terminal domain"/>
    <property type="match status" value="1"/>
</dbReference>
<dbReference type="CDD" id="cd02197">
    <property type="entry name" value="HypE"/>
    <property type="match status" value="1"/>
</dbReference>
<dbReference type="Gene3D" id="3.90.650.10">
    <property type="entry name" value="PurM-like C-terminal domain"/>
    <property type="match status" value="1"/>
</dbReference>
<dbReference type="Proteomes" id="UP000594042">
    <property type="component" value="Chromosome"/>
</dbReference>
<dbReference type="SUPFAM" id="SSF56042">
    <property type="entry name" value="PurM C-terminal domain-like"/>
    <property type="match status" value="1"/>
</dbReference>
<evidence type="ECO:0000256" key="1">
    <source>
        <dbReference type="ARBA" id="ARBA00006243"/>
    </source>
</evidence>
<evidence type="ECO:0000259" key="3">
    <source>
        <dbReference type="Pfam" id="PF02769"/>
    </source>
</evidence>
<dbReference type="PANTHER" id="PTHR30303">
    <property type="entry name" value="HYDROGENASE ISOENZYMES FORMATION PROTEIN HYPE"/>
    <property type="match status" value="1"/>
</dbReference>
<dbReference type="InterPro" id="IPR036921">
    <property type="entry name" value="PurM-like_N_sf"/>
</dbReference>
<dbReference type="SUPFAM" id="SSF55326">
    <property type="entry name" value="PurM N-terminal domain-like"/>
    <property type="match status" value="1"/>
</dbReference>
<dbReference type="PIRSF" id="PIRSF005644">
    <property type="entry name" value="Hdrgns_mtr_HypE"/>
    <property type="match status" value="1"/>
</dbReference>
<dbReference type="InterPro" id="IPR011854">
    <property type="entry name" value="HypE"/>
</dbReference>
<dbReference type="Pfam" id="PF00586">
    <property type="entry name" value="AIRS"/>
    <property type="match status" value="1"/>
</dbReference>
<dbReference type="InterPro" id="IPR036676">
    <property type="entry name" value="PurM-like_C_sf"/>
</dbReference>
<keyword evidence="5" id="KW-1185">Reference proteome</keyword>
<dbReference type="PANTHER" id="PTHR30303:SF0">
    <property type="entry name" value="CARBAMOYL DEHYDRATASE HYPE"/>
    <property type="match status" value="1"/>
</dbReference>
<dbReference type="NCBIfam" id="TIGR02124">
    <property type="entry name" value="hypE"/>
    <property type="match status" value="1"/>
</dbReference>
<name>A0A7G1HVU8_9BACT</name>
<protein>
    <submittedName>
        <fullName evidence="4">Hydrogenase expression/formation protein HypE</fullName>
    </submittedName>
</protein>
<dbReference type="RefSeq" id="WP_200755542.1">
    <property type="nucleotide sequence ID" value="NZ_AP023322.1"/>
</dbReference>
<dbReference type="KEGG" id="copr:Cop2CBH44_06610"/>
<feature type="domain" description="PurM-like C-terminal" evidence="3">
    <location>
        <begin position="172"/>
        <end position="323"/>
    </location>
</feature>
<sequence length="346" mass="37036">MKYTQCSLPKSKYDRIILGHGGGGKLTQSLLSDLFFPAFANPFLNQQHDGAILPVHDGRLAYTTDSFVVDPLFFPGGNIGDLAINGTVNDLLCCGVIPHYLSAGFIIEEGLPFDILKKIISSMAKAAQEANVVIVTGDTKVVERGKCDKIFINTSGIGVVRPDTQISPLNAQPGDVIIVSGQIGAHGICILSTRDNLGFETTVKSDTASLVDIVENLLSGVPEVHVIRDPTRGGLSSTLNEIASTAHVSIELEEEQIPVSEAVCSACELLGLDPLYIANEGIMLFILPGKYAEEALQLIRNSPHGKNAAIIGRVIGDEKAELSMKTSFGRKRIIDMVSGEQLPRIC</sequence>
<dbReference type="GO" id="GO:0051604">
    <property type="term" value="P:protein maturation"/>
    <property type="evidence" value="ECO:0007669"/>
    <property type="project" value="TreeGrafter"/>
</dbReference>
<evidence type="ECO:0000313" key="5">
    <source>
        <dbReference type="Proteomes" id="UP000594042"/>
    </source>
</evidence>
<accession>A0A7G1HVU8</accession>
<reference evidence="5" key="1">
    <citation type="submission" date="2020-07" db="EMBL/GenBank/DDBJ databases">
        <title>Complete genome sequencing of Coprobacter sp. strain 2CBH44.</title>
        <authorList>
            <person name="Sakamoto M."/>
            <person name="Murakami T."/>
            <person name="Mori H."/>
        </authorList>
    </citation>
    <scope>NUCLEOTIDE SEQUENCE [LARGE SCALE GENOMIC DNA]</scope>
    <source>
        <strain evidence="5">2CBH44</strain>
    </source>
</reference>
<dbReference type="EMBL" id="AP023322">
    <property type="protein sequence ID" value="BCI62308.1"/>
    <property type="molecule type" value="Genomic_DNA"/>
</dbReference>
<feature type="domain" description="PurM-like N-terminal" evidence="2">
    <location>
        <begin position="48"/>
        <end position="160"/>
    </location>
</feature>
<evidence type="ECO:0000313" key="4">
    <source>
        <dbReference type="EMBL" id="BCI62308.1"/>
    </source>
</evidence>
<comment type="similarity">
    <text evidence="1">Belongs to the HypE family.</text>
</comment>
<gene>
    <name evidence="4" type="primary">hypE</name>
    <name evidence="4" type="ORF">Cop2CBH44_06610</name>
</gene>
<proteinExistence type="inferred from homology"/>
<dbReference type="AlphaFoldDB" id="A0A7G1HVU8"/>
<dbReference type="Pfam" id="PF02769">
    <property type="entry name" value="AIRS_C"/>
    <property type="match status" value="1"/>
</dbReference>
<organism evidence="4 5">
    <name type="scientific">Coprobacter secundus subsp. similis</name>
    <dbReference type="NCBI Taxonomy" id="2751153"/>
    <lineage>
        <taxon>Bacteria</taxon>
        <taxon>Pseudomonadati</taxon>
        <taxon>Bacteroidota</taxon>
        <taxon>Bacteroidia</taxon>
        <taxon>Bacteroidales</taxon>
        <taxon>Barnesiellaceae</taxon>
        <taxon>Coprobacter</taxon>
    </lineage>
</organism>
<dbReference type="InterPro" id="IPR016188">
    <property type="entry name" value="PurM-like_N"/>
</dbReference>
<evidence type="ECO:0000259" key="2">
    <source>
        <dbReference type="Pfam" id="PF00586"/>
    </source>
</evidence>
<dbReference type="InterPro" id="IPR010918">
    <property type="entry name" value="PurM-like_C_dom"/>
</dbReference>